<protein>
    <submittedName>
        <fullName evidence="8">Steroid 3-ketoacyl-CoA thiolase</fullName>
    </submittedName>
</protein>
<dbReference type="Gene3D" id="3.40.47.10">
    <property type="match status" value="2"/>
</dbReference>
<dbReference type="InterPro" id="IPR020617">
    <property type="entry name" value="Thiolase_C"/>
</dbReference>
<evidence type="ECO:0000256" key="2">
    <source>
        <dbReference type="ARBA" id="ARBA00022679"/>
    </source>
</evidence>
<name>A0A5B0X1Y8_9GAMM</name>
<gene>
    <name evidence="8" type="ORF">F0M18_05430</name>
</gene>
<comment type="caution">
    <text evidence="8">The sequence shown here is derived from an EMBL/GenBank/DDBJ whole genome shotgun (WGS) entry which is preliminary data.</text>
</comment>
<dbReference type="RefSeq" id="WP_149610390.1">
    <property type="nucleotide sequence ID" value="NZ_VTUX01000002.1"/>
</dbReference>
<organism evidence="8 9">
    <name type="scientific">Pseudohalioglobus sediminis</name>
    <dbReference type="NCBI Taxonomy" id="2606449"/>
    <lineage>
        <taxon>Bacteria</taxon>
        <taxon>Pseudomonadati</taxon>
        <taxon>Pseudomonadota</taxon>
        <taxon>Gammaproteobacteria</taxon>
        <taxon>Cellvibrionales</taxon>
        <taxon>Halieaceae</taxon>
        <taxon>Pseudohalioglobus</taxon>
    </lineage>
</organism>
<keyword evidence="3 5" id="KW-0012">Acyltransferase</keyword>
<dbReference type="Pfam" id="PF02803">
    <property type="entry name" value="Thiolase_C"/>
    <property type="match status" value="1"/>
</dbReference>
<dbReference type="AlphaFoldDB" id="A0A5B0X1Y8"/>
<evidence type="ECO:0000259" key="7">
    <source>
        <dbReference type="Pfam" id="PF02803"/>
    </source>
</evidence>
<evidence type="ECO:0000313" key="9">
    <source>
        <dbReference type="Proteomes" id="UP000323708"/>
    </source>
</evidence>
<dbReference type="InterPro" id="IPR016039">
    <property type="entry name" value="Thiolase-like"/>
</dbReference>
<keyword evidence="2 5" id="KW-0808">Transferase</keyword>
<keyword evidence="9" id="KW-1185">Reference proteome</keyword>
<comment type="similarity">
    <text evidence="1 5">Belongs to the thiolase-like superfamily. Thiolase family.</text>
</comment>
<proteinExistence type="inferred from homology"/>
<evidence type="ECO:0000259" key="6">
    <source>
        <dbReference type="Pfam" id="PF00108"/>
    </source>
</evidence>
<dbReference type="NCBIfam" id="TIGR01930">
    <property type="entry name" value="AcCoA-C-Actrans"/>
    <property type="match status" value="1"/>
</dbReference>
<evidence type="ECO:0000256" key="3">
    <source>
        <dbReference type="ARBA" id="ARBA00023315"/>
    </source>
</evidence>
<dbReference type="Pfam" id="PF00108">
    <property type="entry name" value="Thiolase_N"/>
    <property type="match status" value="1"/>
</dbReference>
<dbReference type="CDD" id="cd00751">
    <property type="entry name" value="thiolase"/>
    <property type="match status" value="1"/>
</dbReference>
<dbReference type="PANTHER" id="PTHR43365:SF1">
    <property type="entry name" value="ACETYL-COA C-ACYLTRANSFERASE"/>
    <property type="match status" value="1"/>
</dbReference>
<feature type="domain" description="Thiolase N-terminal" evidence="6">
    <location>
        <begin position="9"/>
        <end position="265"/>
    </location>
</feature>
<dbReference type="SUPFAM" id="SSF53901">
    <property type="entry name" value="Thiolase-like"/>
    <property type="match status" value="2"/>
</dbReference>
<evidence type="ECO:0000313" key="8">
    <source>
        <dbReference type="EMBL" id="KAA1193283.1"/>
    </source>
</evidence>
<dbReference type="PROSITE" id="PS00737">
    <property type="entry name" value="THIOLASE_2"/>
    <property type="match status" value="1"/>
</dbReference>
<dbReference type="InterPro" id="IPR020616">
    <property type="entry name" value="Thiolase_N"/>
</dbReference>
<feature type="domain" description="Thiolase C-terminal" evidence="7">
    <location>
        <begin position="273"/>
        <end position="395"/>
    </location>
</feature>
<evidence type="ECO:0000256" key="4">
    <source>
        <dbReference type="PIRSR" id="PIRSR000429-1"/>
    </source>
</evidence>
<dbReference type="Proteomes" id="UP000323708">
    <property type="component" value="Unassembled WGS sequence"/>
</dbReference>
<feature type="active site" description="Proton acceptor" evidence="4">
    <location>
        <position position="352"/>
    </location>
</feature>
<dbReference type="NCBIfam" id="NF005889">
    <property type="entry name" value="PRK07850.1"/>
    <property type="match status" value="1"/>
</dbReference>
<dbReference type="GO" id="GO:0003988">
    <property type="term" value="F:acetyl-CoA C-acyltransferase activity"/>
    <property type="evidence" value="ECO:0007669"/>
    <property type="project" value="UniProtKB-ARBA"/>
</dbReference>
<dbReference type="InterPro" id="IPR002155">
    <property type="entry name" value="Thiolase"/>
</dbReference>
<evidence type="ECO:0000256" key="5">
    <source>
        <dbReference type="RuleBase" id="RU003557"/>
    </source>
</evidence>
<dbReference type="InterPro" id="IPR020613">
    <property type="entry name" value="Thiolase_CS"/>
</dbReference>
<evidence type="ECO:0000256" key="1">
    <source>
        <dbReference type="ARBA" id="ARBA00010982"/>
    </source>
</evidence>
<feature type="active site" description="Acyl-thioester intermediate" evidence="4">
    <location>
        <position position="96"/>
    </location>
</feature>
<accession>A0A5B0X1Y8</accession>
<sequence length="396" mass="41967">MPQALREAVIVEAVRTPIARGKPGVGDLHGFHAVELLGLSLAELIKRSGLEYSDVDYIAGGCVTQAGEQAGNIVRNAWLNLGKDYTAGGTTLDNQCGSAQTANHMISSMIGSGSINIGIACGVEAMSRVGLGMNVYNGPGYFVPESWPWDSTPDQFSSAQRIADNRGITREEADDLGFQSQQRAAQAWAEGRFDREVFSVEAPILGEDGKPTGDTRTVSRDQGLRETTREGLAELKPVGNENFIHTAGNSSQISDGSAALLWMTAEEARARGLKPRARIISDVVVGTDPYYLLDGPVDATAKLFAKTGMNMGDIDLVEINEAFAAVVLSWAKVYDADLDKVNVNGGAIALGHPVGSTGARLITTALHELERADKNTALIAMCCGSSVGTGTIIERI</sequence>
<reference evidence="8 9" key="1">
    <citation type="submission" date="2019-09" db="EMBL/GenBank/DDBJ databases">
        <authorList>
            <person name="Chen X.-Y."/>
        </authorList>
    </citation>
    <scope>NUCLEOTIDE SEQUENCE [LARGE SCALE GENOMIC DNA]</scope>
    <source>
        <strain evidence="8 9">NY5</strain>
    </source>
</reference>
<feature type="active site" description="Proton acceptor" evidence="4">
    <location>
        <position position="382"/>
    </location>
</feature>
<dbReference type="PIRSF" id="PIRSF000429">
    <property type="entry name" value="Ac-CoA_Ac_transf"/>
    <property type="match status" value="1"/>
</dbReference>
<dbReference type="EMBL" id="VTUX01000002">
    <property type="protein sequence ID" value="KAA1193283.1"/>
    <property type="molecule type" value="Genomic_DNA"/>
</dbReference>
<dbReference type="PANTHER" id="PTHR43365">
    <property type="entry name" value="BLR7806 PROTEIN"/>
    <property type="match status" value="1"/>
</dbReference>